<keyword evidence="3" id="KW-0732">Signal</keyword>
<dbReference type="GO" id="GO:0009897">
    <property type="term" value="C:external side of plasma membrane"/>
    <property type="evidence" value="ECO:0007669"/>
    <property type="project" value="TreeGrafter"/>
</dbReference>
<feature type="signal peptide" evidence="3">
    <location>
        <begin position="1"/>
        <end position="18"/>
    </location>
</feature>
<gene>
    <name evidence="4" type="ORF">fugu_001679</name>
</gene>
<protein>
    <recommendedName>
        <fullName evidence="6">Fibronectin type-III domain-containing protein</fullName>
    </recommendedName>
</protein>
<evidence type="ECO:0000256" key="3">
    <source>
        <dbReference type="SAM" id="SignalP"/>
    </source>
</evidence>
<keyword evidence="1" id="KW-1015">Disulfide bond</keyword>
<dbReference type="EMBL" id="SWLE01000012">
    <property type="protein sequence ID" value="TNM93503.1"/>
    <property type="molecule type" value="Genomic_DNA"/>
</dbReference>
<feature type="transmembrane region" description="Helical" evidence="2">
    <location>
        <begin position="314"/>
        <end position="337"/>
    </location>
</feature>
<keyword evidence="2" id="KW-1133">Transmembrane helix</keyword>
<evidence type="ECO:0000313" key="4">
    <source>
        <dbReference type="EMBL" id="TNM93503.1"/>
    </source>
</evidence>
<keyword evidence="5" id="KW-1185">Reference proteome</keyword>
<sequence length="398" mass="45097">MTSLVLFHFALFSTGIMATFKDQTESAGPPTELKRKWLDPITVELSWMKPGGLSHNGDVNYEFTVDKEVGKLRSQENTGIYITNLFTREMDSKNWTFQVWISNANQSLIKPATLNFSPMKQKAELVKNFKCFLNDRKLNCSWSPVDPSLNLTVRYRQCGTTDEQIKSVKTCEKPLSTGNQSHQCIMTCNKSEDRTCIFVETDNAVSSFKAPLAIDPPLLNVTVLDDDMLILTLTPPLQKLDCMTFEVCHSRCNVHKECRNTSQGFDTMNFTYDKACRYEFQAKTNFLKHCLNPALVSEMSATISYGVNADPYRILTIAAVFMSIILSVCIILLCYCFRKHREIFWPSIPDPSVIFKPMMNGNNDPLTPGGNLYTPVPEPIDACKIRLISENCINQYTS</sequence>
<feature type="chain" id="PRO_5021416566" description="Fibronectin type-III domain-containing protein" evidence="3">
    <location>
        <begin position="19"/>
        <end position="398"/>
    </location>
</feature>
<evidence type="ECO:0008006" key="6">
    <source>
        <dbReference type="Google" id="ProtNLM"/>
    </source>
</evidence>
<proteinExistence type="predicted"/>
<reference evidence="4 5" key="1">
    <citation type="submission" date="2019-04" db="EMBL/GenBank/DDBJ databases">
        <title>The sequence and de novo assembly of Takifugu bimaculatus genome using PacBio and Hi-C technologies.</title>
        <authorList>
            <person name="Xu P."/>
            <person name="Liu B."/>
            <person name="Zhou Z."/>
        </authorList>
    </citation>
    <scope>NUCLEOTIDE SEQUENCE [LARGE SCALE GENOMIC DNA]</scope>
    <source>
        <strain evidence="4">TB-2018</strain>
        <tissue evidence="4">Muscle</tissue>
    </source>
</reference>
<dbReference type="GO" id="GO:0004896">
    <property type="term" value="F:cytokine receptor activity"/>
    <property type="evidence" value="ECO:0007669"/>
    <property type="project" value="TreeGrafter"/>
</dbReference>
<comment type="caution">
    <text evidence="4">The sequence shown here is derived from an EMBL/GenBank/DDBJ whole genome shotgun (WGS) entry which is preliminary data.</text>
</comment>
<keyword evidence="2" id="KW-0472">Membrane</keyword>
<organism evidence="4 5">
    <name type="scientific">Takifugu bimaculatus</name>
    <dbReference type="NCBI Taxonomy" id="433685"/>
    <lineage>
        <taxon>Eukaryota</taxon>
        <taxon>Metazoa</taxon>
        <taxon>Chordata</taxon>
        <taxon>Craniata</taxon>
        <taxon>Vertebrata</taxon>
        <taxon>Euteleostomi</taxon>
        <taxon>Actinopterygii</taxon>
        <taxon>Neopterygii</taxon>
        <taxon>Teleostei</taxon>
        <taxon>Neoteleostei</taxon>
        <taxon>Acanthomorphata</taxon>
        <taxon>Eupercaria</taxon>
        <taxon>Tetraodontiformes</taxon>
        <taxon>Tetradontoidea</taxon>
        <taxon>Tetraodontidae</taxon>
        <taxon>Takifugu</taxon>
    </lineage>
</organism>
<evidence type="ECO:0000313" key="5">
    <source>
        <dbReference type="Proteomes" id="UP000516260"/>
    </source>
</evidence>
<dbReference type="PANTHER" id="PTHR23037">
    <property type="entry name" value="CYTOKINE RECEPTOR"/>
    <property type="match status" value="1"/>
</dbReference>
<keyword evidence="2" id="KW-0812">Transmembrane</keyword>
<dbReference type="Proteomes" id="UP000516260">
    <property type="component" value="Chromosome 2"/>
</dbReference>
<name>A0A4Z2BMH2_9TELE</name>
<accession>A0A4Z2BMH2</accession>
<dbReference type="PANTHER" id="PTHR23037:SF28">
    <property type="entry name" value="ERYTHROPOIETIN RECEPTOR"/>
    <property type="match status" value="1"/>
</dbReference>
<dbReference type="AlphaFoldDB" id="A0A4Z2BMH2"/>
<evidence type="ECO:0000256" key="2">
    <source>
        <dbReference type="SAM" id="Phobius"/>
    </source>
</evidence>
<evidence type="ECO:0000256" key="1">
    <source>
        <dbReference type="ARBA" id="ARBA00023157"/>
    </source>
</evidence>